<name>A0A443HHE6_BYSSP</name>
<dbReference type="GO" id="GO:0005634">
    <property type="term" value="C:nucleus"/>
    <property type="evidence" value="ECO:0007669"/>
    <property type="project" value="UniProtKB-SubCell"/>
</dbReference>
<protein>
    <submittedName>
        <fullName evidence="10">C6 transcription factor</fullName>
    </submittedName>
</protein>
<dbReference type="PROSITE" id="PS50048">
    <property type="entry name" value="ZN2_CY6_FUNGAL_2"/>
    <property type="match status" value="1"/>
</dbReference>
<feature type="compositionally biased region" description="Polar residues" evidence="8">
    <location>
        <begin position="147"/>
        <end position="162"/>
    </location>
</feature>
<dbReference type="GO" id="GO:0045944">
    <property type="term" value="P:positive regulation of transcription by RNA polymerase II"/>
    <property type="evidence" value="ECO:0007669"/>
    <property type="project" value="TreeGrafter"/>
</dbReference>
<reference evidence="10 11" key="1">
    <citation type="journal article" date="2018" name="Front. Microbiol.">
        <title>Genomic and genetic insights into a cosmopolitan fungus, Paecilomyces variotii (Eurotiales).</title>
        <authorList>
            <person name="Urquhart A.S."/>
            <person name="Mondo S.J."/>
            <person name="Makela M.R."/>
            <person name="Hane J.K."/>
            <person name="Wiebenga A."/>
            <person name="He G."/>
            <person name="Mihaltcheva S."/>
            <person name="Pangilinan J."/>
            <person name="Lipzen A."/>
            <person name="Barry K."/>
            <person name="de Vries R.P."/>
            <person name="Grigoriev I.V."/>
            <person name="Idnurm A."/>
        </authorList>
    </citation>
    <scope>NUCLEOTIDE SEQUENCE [LARGE SCALE GENOMIC DNA]</scope>
    <source>
        <strain evidence="10 11">CBS 101075</strain>
    </source>
</reference>
<dbReference type="SMART" id="SM00066">
    <property type="entry name" value="GAL4"/>
    <property type="match status" value="1"/>
</dbReference>
<gene>
    <name evidence="10" type="ORF">C8Q69DRAFT_193895</name>
</gene>
<evidence type="ECO:0000313" key="11">
    <source>
        <dbReference type="Proteomes" id="UP000283841"/>
    </source>
</evidence>
<evidence type="ECO:0000256" key="2">
    <source>
        <dbReference type="ARBA" id="ARBA00022723"/>
    </source>
</evidence>
<dbReference type="GO" id="GO:0006351">
    <property type="term" value="P:DNA-templated transcription"/>
    <property type="evidence" value="ECO:0007669"/>
    <property type="project" value="InterPro"/>
</dbReference>
<dbReference type="FunFam" id="4.10.240.10:FF:000019">
    <property type="entry name" value="C6 transcription factor, putative"/>
    <property type="match status" value="1"/>
</dbReference>
<keyword evidence="7" id="KW-0539">Nucleus</keyword>
<comment type="subcellular location">
    <subcellularLocation>
        <location evidence="1">Nucleus</location>
    </subcellularLocation>
</comment>
<dbReference type="SMART" id="SM00906">
    <property type="entry name" value="Fungal_trans"/>
    <property type="match status" value="1"/>
</dbReference>
<dbReference type="RefSeq" id="XP_028480898.1">
    <property type="nucleotide sequence ID" value="XM_028626007.1"/>
</dbReference>
<keyword evidence="11" id="KW-1185">Reference proteome</keyword>
<accession>A0A443HHE6</accession>
<dbReference type="AlphaFoldDB" id="A0A443HHE6"/>
<sequence>MAASTTGSDRDFREQLGKFRLDPAVAASVTSEHTRTDTQQTRSKRVSTACEFCRKRKKKCDFRYPNCSACTRAGVRCTVLSQGQQIFNASVPRDQLEKLQKRVEWLEHIIRKKTGADVSDTPTGSAVDGEGELDWWYHVPDLIAGNQTATSPGGATDSSSAGSPGIAPELPNIGEIFRDKLENRRPSTARPAAASPKVLRLSSFEEAQTVASEYFDSLGYQYPFLHRGEFMTNLRRIYNGETVPADAQFSYHITMATAVLIGSSDGSMSSSFYNASRETLPLALQNEDLPALRALLSVALYTMFSTSGPSVWHVLGTAMRLATSLGLHKAKQPGQAVDLVEDQMGKRAFWSLYNLDRLTAATLGRPVSISDEDITTDLPREYDDNWIEAPGACAMSIPVQVVRLRRIFSRVYRAFYSNRPRPSREVLAQMINDFRTELDAWRTNAPLLLSAIHYSTSYFDYLYYTTLLLMYRPSPVNPAPDDACIVGCGDSSIQIIRSYWDSYSLGKIKWIWLTLCQIYSAGITILWCIEQNIRAVNEGRPILWEPKDDMVRYGVDAVVVLLEEFGKRRNGVDRLATTFQKQSSAVLSRMVHSPPGIDDVLLMNGPVPEIDPSVVEQLFYAYDWFQDEVATFYTL</sequence>
<dbReference type="Gene3D" id="4.10.240.10">
    <property type="entry name" value="Zn(2)-C6 fungal-type DNA-binding domain"/>
    <property type="match status" value="1"/>
</dbReference>
<keyword evidence="2" id="KW-0479">Metal-binding</keyword>
<keyword evidence="3" id="KW-0862">Zinc</keyword>
<dbReference type="PANTHER" id="PTHR47782">
    <property type="entry name" value="ZN(II)2CYS6 TRANSCRIPTION FACTOR (EUROFUNG)-RELATED"/>
    <property type="match status" value="1"/>
</dbReference>
<dbReference type="SUPFAM" id="SSF57701">
    <property type="entry name" value="Zn2/Cys6 DNA-binding domain"/>
    <property type="match status" value="1"/>
</dbReference>
<evidence type="ECO:0000259" key="9">
    <source>
        <dbReference type="PROSITE" id="PS50048"/>
    </source>
</evidence>
<keyword evidence="5" id="KW-0238">DNA-binding</keyword>
<evidence type="ECO:0000256" key="4">
    <source>
        <dbReference type="ARBA" id="ARBA00023015"/>
    </source>
</evidence>
<comment type="caution">
    <text evidence="10">The sequence shown here is derived from an EMBL/GenBank/DDBJ whole genome shotgun (WGS) entry which is preliminary data.</text>
</comment>
<dbReference type="GeneID" id="39595284"/>
<dbReference type="PANTHER" id="PTHR47782:SF15">
    <property type="entry name" value="ZN(2)-C6 FUNGAL-TYPE DOMAIN-CONTAINING PROTEIN-RELATED"/>
    <property type="match status" value="1"/>
</dbReference>
<evidence type="ECO:0000256" key="5">
    <source>
        <dbReference type="ARBA" id="ARBA00023125"/>
    </source>
</evidence>
<dbReference type="InterPro" id="IPR052202">
    <property type="entry name" value="Yeast_MetPath_Reg"/>
</dbReference>
<dbReference type="OrthoDB" id="194468at2759"/>
<dbReference type="Pfam" id="PF04082">
    <property type="entry name" value="Fungal_trans"/>
    <property type="match status" value="1"/>
</dbReference>
<dbReference type="CDD" id="cd00067">
    <property type="entry name" value="GAL4"/>
    <property type="match status" value="1"/>
</dbReference>
<feature type="domain" description="Zn(2)-C6 fungal-type" evidence="9">
    <location>
        <begin position="49"/>
        <end position="79"/>
    </location>
</feature>
<evidence type="ECO:0000256" key="6">
    <source>
        <dbReference type="ARBA" id="ARBA00023163"/>
    </source>
</evidence>
<keyword evidence="4" id="KW-0805">Transcription regulation</keyword>
<dbReference type="CDD" id="cd12148">
    <property type="entry name" value="fungal_TF_MHR"/>
    <property type="match status" value="1"/>
</dbReference>
<dbReference type="GO" id="GO:0008270">
    <property type="term" value="F:zinc ion binding"/>
    <property type="evidence" value="ECO:0007669"/>
    <property type="project" value="InterPro"/>
</dbReference>
<dbReference type="InterPro" id="IPR001138">
    <property type="entry name" value="Zn2Cys6_DnaBD"/>
</dbReference>
<keyword evidence="6" id="KW-0804">Transcription</keyword>
<evidence type="ECO:0000256" key="3">
    <source>
        <dbReference type="ARBA" id="ARBA00022833"/>
    </source>
</evidence>
<evidence type="ECO:0000313" key="10">
    <source>
        <dbReference type="EMBL" id="RWQ91253.1"/>
    </source>
</evidence>
<dbReference type="Pfam" id="PF00172">
    <property type="entry name" value="Zn_clus"/>
    <property type="match status" value="1"/>
</dbReference>
<proteinExistence type="predicted"/>
<dbReference type="STRING" id="264951.A0A443HHE6"/>
<dbReference type="InterPro" id="IPR007219">
    <property type="entry name" value="XnlR_reg_dom"/>
</dbReference>
<dbReference type="VEuPathDB" id="FungiDB:C8Q69DRAFT_193895"/>
<evidence type="ECO:0000256" key="8">
    <source>
        <dbReference type="SAM" id="MobiDB-lite"/>
    </source>
</evidence>
<dbReference type="PROSITE" id="PS00463">
    <property type="entry name" value="ZN2_CY6_FUNGAL_1"/>
    <property type="match status" value="1"/>
</dbReference>
<dbReference type="InterPro" id="IPR036864">
    <property type="entry name" value="Zn2-C6_fun-type_DNA-bd_sf"/>
</dbReference>
<organism evidence="10 11">
    <name type="scientific">Byssochlamys spectabilis</name>
    <name type="common">Paecilomyces variotii</name>
    <dbReference type="NCBI Taxonomy" id="264951"/>
    <lineage>
        <taxon>Eukaryota</taxon>
        <taxon>Fungi</taxon>
        <taxon>Dikarya</taxon>
        <taxon>Ascomycota</taxon>
        <taxon>Pezizomycotina</taxon>
        <taxon>Eurotiomycetes</taxon>
        <taxon>Eurotiomycetidae</taxon>
        <taxon>Eurotiales</taxon>
        <taxon>Thermoascaceae</taxon>
        <taxon>Paecilomyces</taxon>
    </lineage>
</organism>
<evidence type="ECO:0000256" key="7">
    <source>
        <dbReference type="ARBA" id="ARBA00023242"/>
    </source>
</evidence>
<feature type="region of interest" description="Disordered" evidence="8">
    <location>
        <begin position="147"/>
        <end position="171"/>
    </location>
</feature>
<dbReference type="Proteomes" id="UP000283841">
    <property type="component" value="Unassembled WGS sequence"/>
</dbReference>
<dbReference type="GO" id="GO:0000981">
    <property type="term" value="F:DNA-binding transcription factor activity, RNA polymerase II-specific"/>
    <property type="evidence" value="ECO:0007669"/>
    <property type="project" value="InterPro"/>
</dbReference>
<dbReference type="GO" id="GO:0043565">
    <property type="term" value="F:sequence-specific DNA binding"/>
    <property type="evidence" value="ECO:0007669"/>
    <property type="project" value="TreeGrafter"/>
</dbReference>
<evidence type="ECO:0000256" key="1">
    <source>
        <dbReference type="ARBA" id="ARBA00004123"/>
    </source>
</evidence>
<dbReference type="EMBL" id="RCNU01000024">
    <property type="protein sequence ID" value="RWQ91253.1"/>
    <property type="molecule type" value="Genomic_DNA"/>
</dbReference>